<reference evidence="1" key="1">
    <citation type="submission" date="2012-02" db="EMBL/GenBank/DDBJ databases">
        <title>The complete genome of Frateuria aurantia DSM 6220.</title>
        <authorList>
            <consortium name="US DOE Joint Genome Institute (JGI-PGF)"/>
            <person name="Lucas S."/>
            <person name="Copeland A."/>
            <person name="Lapidus A."/>
            <person name="Glavina del Rio T."/>
            <person name="Dalin E."/>
            <person name="Tice H."/>
            <person name="Bruce D."/>
            <person name="Goodwin L."/>
            <person name="Pitluck S."/>
            <person name="Peters L."/>
            <person name="Ovchinnikova G."/>
            <person name="Teshima H."/>
            <person name="Kyrpides N."/>
            <person name="Mavromatis K."/>
            <person name="Ivanova N."/>
            <person name="Brettin T."/>
            <person name="Detter J.C."/>
            <person name="Han C."/>
            <person name="Larimer F."/>
            <person name="Land M."/>
            <person name="Hauser L."/>
            <person name="Markowitz V."/>
            <person name="Cheng J.-F."/>
            <person name="Hugenholtz P."/>
            <person name="Woyke T."/>
            <person name="Wu D."/>
            <person name="Brambilla E."/>
            <person name="Klenk H.-P."/>
            <person name="Eisen J.A."/>
        </authorList>
    </citation>
    <scope>NUCLEOTIDE SEQUENCE</scope>
    <source>
        <strain evidence="1">DSM 6220</strain>
    </source>
</reference>
<organism evidence="1 2">
    <name type="scientific">Frateuria aurantia (strain ATCC 33424 / DSM 6220 / KCTC 2777 / LMG 1558 / NBRC 3245 / NCIMB 13370)</name>
    <name type="common">Acetobacter aurantius</name>
    <dbReference type="NCBI Taxonomy" id="767434"/>
    <lineage>
        <taxon>Bacteria</taxon>
        <taxon>Pseudomonadati</taxon>
        <taxon>Pseudomonadota</taxon>
        <taxon>Gammaproteobacteria</taxon>
        <taxon>Lysobacterales</taxon>
        <taxon>Rhodanobacteraceae</taxon>
        <taxon>Frateuria</taxon>
    </lineage>
</organism>
<keyword evidence="2" id="KW-1185">Reference proteome</keyword>
<accession>H8L656</accession>
<gene>
    <name evidence="1" type="ordered locus">Fraau_1478</name>
</gene>
<sequence>MPLPLPIEPQVALASVIDPALEQLPRALDSDQAAVLLLAIAIQESGLRTRQQYGGPAHGLFQFETGGCSAVLGSPLSRPLLLPVLTQHGVSATPQAIYQALLTDDILAAKVARLLLWTDRRVLPALGDIEGAWKYYYRNWRPGGPRPDHWQVNYRIALTALGNHTCH</sequence>
<dbReference type="HOGENOM" id="CLU_137743_0_0_6"/>
<dbReference type="eggNOG" id="ENOG50323MC">
    <property type="taxonomic scope" value="Bacteria"/>
</dbReference>
<evidence type="ECO:0000313" key="1">
    <source>
        <dbReference type="EMBL" id="AFC85900.1"/>
    </source>
</evidence>
<proteinExistence type="predicted"/>
<dbReference type="OrthoDB" id="7270370at2"/>
<dbReference type="KEGG" id="fau:Fraau_1478"/>
<protein>
    <recommendedName>
        <fullName evidence="3">Transglycosylase family protein</fullName>
    </recommendedName>
</protein>
<dbReference type="EMBL" id="CP003350">
    <property type="protein sequence ID" value="AFC85900.1"/>
    <property type="molecule type" value="Genomic_DNA"/>
</dbReference>
<dbReference type="AlphaFoldDB" id="H8L656"/>
<evidence type="ECO:0008006" key="3">
    <source>
        <dbReference type="Google" id="ProtNLM"/>
    </source>
</evidence>
<name>H8L656_FRAAD</name>
<dbReference type="RefSeq" id="WP_014402905.1">
    <property type="nucleotide sequence ID" value="NC_017033.1"/>
</dbReference>
<dbReference type="STRING" id="767434.Fraau_1478"/>
<dbReference type="Proteomes" id="UP000005234">
    <property type="component" value="Chromosome"/>
</dbReference>
<evidence type="ECO:0000313" key="2">
    <source>
        <dbReference type="Proteomes" id="UP000005234"/>
    </source>
</evidence>